<dbReference type="Pfam" id="PF01643">
    <property type="entry name" value="Acyl-ACP_TE"/>
    <property type="match status" value="1"/>
</dbReference>
<reference evidence="4 5" key="1">
    <citation type="submission" date="2019-10" db="EMBL/GenBank/DDBJ databases">
        <title>Dictyobacter vulcani sp. nov., within the class Ktedonobacteria, isolated from soil of volcanic Mt. Zao.</title>
        <authorList>
            <person name="Zheng Y."/>
            <person name="Wang C.M."/>
            <person name="Sakai Y."/>
            <person name="Abe K."/>
            <person name="Yokota A."/>
            <person name="Yabe S."/>
        </authorList>
    </citation>
    <scope>NUCLEOTIDE SEQUENCE [LARGE SCALE GENOMIC DNA]</scope>
    <source>
        <strain evidence="4 5">W12</strain>
    </source>
</reference>
<evidence type="ECO:0000256" key="2">
    <source>
        <dbReference type="SAM" id="Phobius"/>
    </source>
</evidence>
<dbReference type="InterPro" id="IPR050563">
    <property type="entry name" value="4-hydroxybenzoyl-CoA_TE"/>
</dbReference>
<dbReference type="SUPFAM" id="SSF54637">
    <property type="entry name" value="Thioesterase/thiol ester dehydrase-isomerase"/>
    <property type="match status" value="2"/>
</dbReference>
<feature type="domain" description="Acyl-ACP thioesterase N-terminal hotdog" evidence="3">
    <location>
        <begin position="4"/>
        <end position="119"/>
    </location>
</feature>
<protein>
    <recommendedName>
        <fullName evidence="3">Acyl-ACP thioesterase N-terminal hotdog domain-containing protein</fullName>
    </recommendedName>
</protein>
<dbReference type="CDD" id="cd00586">
    <property type="entry name" value="4HBT"/>
    <property type="match status" value="1"/>
</dbReference>
<keyword evidence="2" id="KW-0472">Membrane</keyword>
<accession>A0A5J4KU17</accession>
<dbReference type="InterPro" id="IPR002864">
    <property type="entry name" value="Acyl-ACP_thioesterase_NHD"/>
</dbReference>
<keyword evidence="2" id="KW-1133">Transmembrane helix</keyword>
<dbReference type="GO" id="GO:0006633">
    <property type="term" value="P:fatty acid biosynthetic process"/>
    <property type="evidence" value="ECO:0007669"/>
    <property type="project" value="InterPro"/>
</dbReference>
<dbReference type="Pfam" id="PF13279">
    <property type="entry name" value="4HBT_2"/>
    <property type="match status" value="1"/>
</dbReference>
<evidence type="ECO:0000256" key="1">
    <source>
        <dbReference type="ARBA" id="ARBA00022801"/>
    </source>
</evidence>
<dbReference type="InterPro" id="IPR029069">
    <property type="entry name" value="HotDog_dom_sf"/>
</dbReference>
<dbReference type="GO" id="GO:0047617">
    <property type="term" value="F:fatty acyl-CoA hydrolase activity"/>
    <property type="evidence" value="ECO:0007669"/>
    <property type="project" value="TreeGrafter"/>
</dbReference>
<evidence type="ECO:0000259" key="3">
    <source>
        <dbReference type="Pfam" id="PF01643"/>
    </source>
</evidence>
<keyword evidence="2" id="KW-0812">Transmembrane</keyword>
<feature type="transmembrane region" description="Helical" evidence="2">
    <location>
        <begin position="276"/>
        <end position="295"/>
    </location>
</feature>
<evidence type="ECO:0000313" key="4">
    <source>
        <dbReference type="EMBL" id="GER91163.1"/>
    </source>
</evidence>
<dbReference type="Gene3D" id="3.10.129.10">
    <property type="entry name" value="Hotdog Thioesterase"/>
    <property type="match status" value="2"/>
</dbReference>
<organism evidence="4 5">
    <name type="scientific">Dictyobacter vulcani</name>
    <dbReference type="NCBI Taxonomy" id="2607529"/>
    <lineage>
        <taxon>Bacteria</taxon>
        <taxon>Bacillati</taxon>
        <taxon>Chloroflexota</taxon>
        <taxon>Ktedonobacteria</taxon>
        <taxon>Ktedonobacterales</taxon>
        <taxon>Dictyobacteraceae</taxon>
        <taxon>Dictyobacter</taxon>
    </lineage>
</organism>
<proteinExistence type="predicted"/>
<dbReference type="PANTHER" id="PTHR31793">
    <property type="entry name" value="4-HYDROXYBENZOYL-COA THIOESTERASE FAMILY MEMBER"/>
    <property type="match status" value="1"/>
</dbReference>
<comment type="caution">
    <text evidence="4">The sequence shown here is derived from an EMBL/GenBank/DDBJ whole genome shotgun (WGS) entry which is preliminary data.</text>
</comment>
<dbReference type="EMBL" id="BKZW01000003">
    <property type="protein sequence ID" value="GER91163.1"/>
    <property type="molecule type" value="Genomic_DNA"/>
</dbReference>
<keyword evidence="5" id="KW-1185">Reference proteome</keyword>
<keyword evidence="1" id="KW-0378">Hydrolase</keyword>
<dbReference type="Proteomes" id="UP000326912">
    <property type="component" value="Unassembled WGS sequence"/>
</dbReference>
<feature type="transmembrane region" description="Helical" evidence="2">
    <location>
        <begin position="316"/>
        <end position="337"/>
    </location>
</feature>
<dbReference type="AlphaFoldDB" id="A0A5J4KU17"/>
<evidence type="ECO:0000313" key="5">
    <source>
        <dbReference type="Proteomes" id="UP000326912"/>
    </source>
</evidence>
<gene>
    <name evidence="4" type="ORF">KDW_53250</name>
</gene>
<sequence length="343" mass="39027">MRRQYNHTYTARYDEGDCYGHLTPTAFLRYTQDIAALDAEDIQLPGDGYWIIKRTVINFAAPVQMHTRLEMQTYGMSFSRITAQRGYEARIAGAGQDEPVITARSLWVYVDKRGRPSRMPAGTAEIWLPDGPVAPQPEPAFPAFPESDPEIAEVVVRFSDVDLMRHMNNAAYVEVLDNAAWESYTRAGITSDNAVLNALQYDIEYLESALLGEKLTIKTWFDISVTRRKPLWFEPRRIGGFLVGFSPRLLQYRLFSCILQQWKRRVHCSISVTSTASILLCIISSGVLVVAKPFLRVPSKNGVNRYSKRNVWKKGGVFSPWRFNLTIFIFLSASGLLKVPLMW</sequence>
<dbReference type="PANTHER" id="PTHR31793:SF37">
    <property type="entry name" value="ACYL-COA THIOESTER HYDROLASE YBGC"/>
    <property type="match status" value="1"/>
</dbReference>
<name>A0A5J4KU17_9CHLR</name>